<organism evidence="1 2">
    <name type="scientific">Penicillium subrubescens</name>
    <dbReference type="NCBI Taxonomy" id="1316194"/>
    <lineage>
        <taxon>Eukaryota</taxon>
        <taxon>Fungi</taxon>
        <taxon>Dikarya</taxon>
        <taxon>Ascomycota</taxon>
        <taxon>Pezizomycotina</taxon>
        <taxon>Eurotiomycetes</taxon>
        <taxon>Eurotiomycetidae</taxon>
        <taxon>Eurotiales</taxon>
        <taxon>Aspergillaceae</taxon>
        <taxon>Penicillium</taxon>
    </lineage>
</organism>
<dbReference type="EMBL" id="MNBE01000600">
    <property type="protein sequence ID" value="OKP06060.1"/>
    <property type="molecule type" value="Genomic_DNA"/>
</dbReference>
<proteinExistence type="predicted"/>
<sequence>MPSSKVPGNVDGCAEENTLRTKPVYHNQIGESRTFFFGISSSYIQDWDRAAAFREIYQNWRDAILARFSLSRLDFQPVYEDWGDCIAIVVPDPSDRDRQDRALGFIKYDKHSGCVTISNCCADIGLNVLELGYSSKRRDSNAAGCHGEGLKLAALVMLRSGLNVDLFASRNHWHFGLLKSHFYCEIKPSGQNGSVGRDPAEDMFRLSASADRDVTLEIRAPLESKTSTLSRDDFHSWLAMTFDIRGLSHPSDILETEAGDLILDPKFHGRIYLNGMRLPCSGSELKQYRFAYNFLHGKVNRDRQILVDRDEEANMVRRIWEAAIRKHRVAFLPIYVNLLRNFPKALDVESAAHFLEPPTKHLIWKYLLGEAGDDKFYYNETSSAELTENQSIATIQEILEKQPIKLPESLWTLLRSDSPIRTPEEEQIEYFKNAEVCSIPETSYARTVHRAFMACVTVLLQGRTIEVQYVRAKRSAIQALYNSHRRVLKVAHQWLDFAGSHGPVLCRETLSSKVGGQSFFCNHVDFRDNVLFCDHIVEELLKFCLVPLLGRSAAFKTTEVMILRKIRRLLRHMPHTITVSRSFLAGALNYVGRQRDGVISQTLYARFAVSCGPP</sequence>
<name>A0A1Q5U0Q4_9EURO</name>
<gene>
    <name evidence="1" type="ORF">PENSUB_6511</name>
</gene>
<keyword evidence="2" id="KW-1185">Reference proteome</keyword>
<protein>
    <submittedName>
        <fullName evidence="1">Uncharacterized protein</fullName>
    </submittedName>
</protein>
<evidence type="ECO:0000313" key="1">
    <source>
        <dbReference type="EMBL" id="OKP06060.1"/>
    </source>
</evidence>
<accession>A0A1Q5U0Q4</accession>
<dbReference type="Proteomes" id="UP000186955">
    <property type="component" value="Unassembled WGS sequence"/>
</dbReference>
<evidence type="ECO:0000313" key="2">
    <source>
        <dbReference type="Proteomes" id="UP000186955"/>
    </source>
</evidence>
<dbReference type="AlphaFoldDB" id="A0A1Q5U0Q4"/>
<reference evidence="1 2" key="1">
    <citation type="submission" date="2016-10" db="EMBL/GenBank/DDBJ databases">
        <title>Genome sequence of the ascomycete fungus Penicillium subrubescens.</title>
        <authorList>
            <person name="De Vries R.P."/>
            <person name="Peng M."/>
            <person name="Dilokpimol A."/>
            <person name="Hilden K."/>
            <person name="Makela M.R."/>
            <person name="Grigoriev I."/>
            <person name="Riley R."/>
            <person name="Granchi Z."/>
        </authorList>
    </citation>
    <scope>NUCLEOTIDE SEQUENCE [LARGE SCALE GENOMIC DNA]</scope>
    <source>
        <strain evidence="1 2">CBS 132785</strain>
    </source>
</reference>
<comment type="caution">
    <text evidence="1">The sequence shown here is derived from an EMBL/GenBank/DDBJ whole genome shotgun (WGS) entry which is preliminary data.</text>
</comment>